<dbReference type="EMBL" id="LN885086">
    <property type="protein sequence ID" value="CUQ65705.1"/>
    <property type="molecule type" value="Genomic_DNA"/>
</dbReference>
<feature type="domain" description="Fe2OG dioxygenase" evidence="2">
    <location>
        <begin position="117"/>
        <end position="217"/>
    </location>
</feature>
<dbReference type="SUPFAM" id="SSF51197">
    <property type="entry name" value="Clavaminate synthase-like"/>
    <property type="match status" value="1"/>
</dbReference>
<dbReference type="Proteomes" id="UP000066284">
    <property type="component" value="Chromosome 1"/>
</dbReference>
<dbReference type="AlphaFoldDB" id="A0A0S4KQT1"/>
<dbReference type="InterPro" id="IPR056470">
    <property type="entry name" value="BesD/HalB-like"/>
</dbReference>
<dbReference type="GO" id="GO:0016491">
    <property type="term" value="F:oxidoreductase activity"/>
    <property type="evidence" value="ECO:0007669"/>
    <property type="project" value="UniProtKB-KW"/>
</dbReference>
<gene>
    <name evidence="3" type="ORF">NITINOP_0730</name>
</gene>
<dbReference type="InterPro" id="IPR005123">
    <property type="entry name" value="Oxoglu/Fe-dep_dioxygenase_dom"/>
</dbReference>
<dbReference type="Pfam" id="PF23169">
    <property type="entry name" value="HalD"/>
    <property type="match status" value="1"/>
</dbReference>
<organism evidence="3 4">
    <name type="scientific">Candidatus Nitrospira inopinata</name>
    <dbReference type="NCBI Taxonomy" id="1715989"/>
    <lineage>
        <taxon>Bacteria</taxon>
        <taxon>Pseudomonadati</taxon>
        <taxon>Nitrospirota</taxon>
        <taxon>Nitrospiria</taxon>
        <taxon>Nitrospirales</taxon>
        <taxon>Nitrospiraceae</taxon>
        <taxon>Nitrospira</taxon>
    </lineage>
</organism>
<sequence>MPRTETTIEIEEHLRAATEAADPSFLHRLYEEQNEFVRLERFIPQPVVERCVREVERLEGDIHRNYVPGHKQGGSVSYYMIRQKAPGILALYRSEALRSFLNQLIGGERIEWCPEDDPHSCALYYYTKPGDHIGFHYDTSYYKGARYTVLIGLVEQSEHCRLVARVRKGTAPPEISETRIAMEPGTMVVFNGDKLWHAVTPLGAHERRVVLTLQYVTDRRMGPLNKLFSNMKDAFAYFGPAVFMPRAKSR</sequence>
<evidence type="ECO:0000256" key="1">
    <source>
        <dbReference type="RuleBase" id="RU003682"/>
    </source>
</evidence>
<comment type="similarity">
    <text evidence="1">Belongs to the iron/ascorbate-dependent oxidoreductase family.</text>
</comment>
<accession>A0A0S4KQT1</accession>
<evidence type="ECO:0000313" key="4">
    <source>
        <dbReference type="Proteomes" id="UP000066284"/>
    </source>
</evidence>
<name>A0A0S4KQT1_9BACT</name>
<reference evidence="4" key="1">
    <citation type="submission" date="2015-09" db="EMBL/GenBank/DDBJ databases">
        <authorList>
            <person name="Daims H."/>
        </authorList>
    </citation>
    <scope>NUCLEOTIDE SEQUENCE [LARGE SCALE GENOMIC DNA]</scope>
</reference>
<protein>
    <submittedName>
        <fullName evidence="3">Putative 2-oxoglutarate-Fe(II) oxygenase superfamily</fullName>
    </submittedName>
</protein>
<dbReference type="GO" id="GO:0046872">
    <property type="term" value="F:metal ion binding"/>
    <property type="evidence" value="ECO:0007669"/>
    <property type="project" value="UniProtKB-KW"/>
</dbReference>
<dbReference type="STRING" id="1715989.NITINOP_0730"/>
<dbReference type="Gene3D" id="2.60.120.620">
    <property type="entry name" value="q2cbj1_9rhob like domain"/>
    <property type="match status" value="1"/>
</dbReference>
<keyword evidence="1" id="KW-0408">Iron</keyword>
<evidence type="ECO:0000313" key="3">
    <source>
        <dbReference type="EMBL" id="CUQ65705.1"/>
    </source>
</evidence>
<proteinExistence type="inferred from homology"/>
<dbReference type="PROSITE" id="PS51471">
    <property type="entry name" value="FE2OG_OXY"/>
    <property type="match status" value="1"/>
</dbReference>
<keyword evidence="1" id="KW-0560">Oxidoreductase</keyword>
<keyword evidence="1" id="KW-0479">Metal-binding</keyword>
<dbReference type="RefSeq" id="WP_082633530.1">
    <property type="nucleotide sequence ID" value="NZ_LN885086.1"/>
</dbReference>
<evidence type="ECO:0000259" key="2">
    <source>
        <dbReference type="PROSITE" id="PS51471"/>
    </source>
</evidence>
<keyword evidence="4" id="KW-1185">Reference proteome</keyword>
<dbReference type="KEGG" id="nio:NITINOP_0730"/>